<dbReference type="EMBL" id="QOCE01000038">
    <property type="protein sequence ID" value="RBW52610.1"/>
    <property type="molecule type" value="Genomic_DNA"/>
</dbReference>
<organism evidence="4 5">
    <name type="scientific">Phaeobacter gallaeciensis</name>
    <dbReference type="NCBI Taxonomy" id="60890"/>
    <lineage>
        <taxon>Bacteria</taxon>
        <taxon>Pseudomonadati</taxon>
        <taxon>Pseudomonadota</taxon>
        <taxon>Alphaproteobacteria</taxon>
        <taxon>Rhodobacterales</taxon>
        <taxon>Roseobacteraceae</taxon>
        <taxon>Phaeobacter</taxon>
    </lineage>
</organism>
<evidence type="ECO:0000256" key="2">
    <source>
        <dbReference type="SAM" id="SignalP"/>
    </source>
</evidence>
<evidence type="ECO:0000259" key="3">
    <source>
        <dbReference type="Pfam" id="PF13505"/>
    </source>
</evidence>
<dbReference type="AlphaFoldDB" id="A0A366WRQ2"/>
<accession>A0A366WRQ2</accession>
<dbReference type="OrthoDB" id="268975at2"/>
<keyword evidence="1 2" id="KW-0732">Signal</keyword>
<evidence type="ECO:0000256" key="1">
    <source>
        <dbReference type="ARBA" id="ARBA00022729"/>
    </source>
</evidence>
<protein>
    <submittedName>
        <fullName evidence="4">Porin family protein</fullName>
    </submittedName>
</protein>
<dbReference type="RefSeq" id="WP_113824325.1">
    <property type="nucleotide sequence ID" value="NZ_QOCE01000038.1"/>
</dbReference>
<feature type="signal peptide" evidence="2">
    <location>
        <begin position="1"/>
        <end position="21"/>
    </location>
</feature>
<feature type="chain" id="PRO_5016777850" evidence="2">
    <location>
        <begin position="22"/>
        <end position="173"/>
    </location>
</feature>
<proteinExistence type="predicted"/>
<dbReference type="Proteomes" id="UP000252706">
    <property type="component" value="Unassembled WGS sequence"/>
</dbReference>
<gene>
    <name evidence="4" type="ORF">DS909_15240</name>
</gene>
<sequence length="173" mass="17822">MKLLISAVTGLSIAAAAPVMAADWTGAYAGFGVGYGDTDGPGSQDGDNATFGGHIGYNYDFGNNIVVGAELEYDRVGIDLGGAGGSIDNIGRFKLKGGYDFGPALGYAVVGAARADTSFGNDTGAVYGIGMAFPVTDQWTVSGEVLRHDFSNLNGSGSDFDTNTFNLRASFRF</sequence>
<dbReference type="InterPro" id="IPR027385">
    <property type="entry name" value="Beta-barrel_OMP"/>
</dbReference>
<dbReference type="InterPro" id="IPR011250">
    <property type="entry name" value="OMP/PagP_B-barrel"/>
</dbReference>
<evidence type="ECO:0000313" key="5">
    <source>
        <dbReference type="Proteomes" id="UP000252706"/>
    </source>
</evidence>
<name>A0A366WRQ2_9RHOB</name>
<feature type="domain" description="Outer membrane protein beta-barrel" evidence="3">
    <location>
        <begin position="7"/>
        <end position="173"/>
    </location>
</feature>
<evidence type="ECO:0000313" key="4">
    <source>
        <dbReference type="EMBL" id="RBW52610.1"/>
    </source>
</evidence>
<dbReference type="SUPFAM" id="SSF56925">
    <property type="entry name" value="OMPA-like"/>
    <property type="match status" value="1"/>
</dbReference>
<dbReference type="Pfam" id="PF13505">
    <property type="entry name" value="OMP_b-brl"/>
    <property type="match status" value="1"/>
</dbReference>
<comment type="caution">
    <text evidence="4">The sequence shown here is derived from an EMBL/GenBank/DDBJ whole genome shotgun (WGS) entry which is preliminary data.</text>
</comment>
<reference evidence="4 5" key="1">
    <citation type="submission" date="2018-07" db="EMBL/GenBank/DDBJ databases">
        <title>Modular assembly of carbohydrate-degrading microbial communities in the ocean.</title>
        <authorList>
            <person name="Enke T.N."/>
            <person name="Datta M.S."/>
            <person name="Schwartzman J.A."/>
            <person name="Cermak N."/>
            <person name="Schmitz D.A."/>
            <person name="Barrere J."/>
            <person name="Cordero O.X."/>
        </authorList>
    </citation>
    <scope>NUCLEOTIDE SEQUENCE [LARGE SCALE GENOMIC DNA]</scope>
    <source>
        <strain evidence="4 5">C3M10</strain>
    </source>
</reference>
<dbReference type="Gene3D" id="2.40.160.20">
    <property type="match status" value="1"/>
</dbReference>